<dbReference type="AlphaFoldDB" id="A0A8J6PXF4"/>
<dbReference type="InterPro" id="IPR039426">
    <property type="entry name" value="TonB-dep_rcpt-like"/>
</dbReference>
<feature type="domain" description="Secretin/TonB short N-terminal" evidence="9">
    <location>
        <begin position="48"/>
        <end position="99"/>
    </location>
</feature>
<reference evidence="10 11" key="1">
    <citation type="submission" date="2020-09" db="EMBL/GenBank/DDBJ databases">
        <title>TT11 complete genome.</title>
        <authorList>
            <person name="Wu Z."/>
        </authorList>
    </citation>
    <scope>NUCLEOTIDE SEQUENCE [LARGE SCALE GENOMIC DNA]</scope>
    <source>
        <strain evidence="10 11">TT11</strain>
    </source>
</reference>
<dbReference type="EMBL" id="JACVXB010000001">
    <property type="protein sequence ID" value="MBD0830632.1"/>
    <property type="molecule type" value="Genomic_DNA"/>
</dbReference>
<dbReference type="PROSITE" id="PS52016">
    <property type="entry name" value="TONB_DEPENDENT_REC_3"/>
    <property type="match status" value="1"/>
</dbReference>
<keyword evidence="4 7" id="KW-0812">Transmembrane</keyword>
<keyword evidence="6 7" id="KW-0998">Cell outer membrane</keyword>
<evidence type="ECO:0000256" key="2">
    <source>
        <dbReference type="ARBA" id="ARBA00022448"/>
    </source>
</evidence>
<comment type="caution">
    <text evidence="10">The sequence shown here is derived from an EMBL/GenBank/DDBJ whole genome shotgun (WGS) entry which is preliminary data.</text>
</comment>
<evidence type="ECO:0000256" key="8">
    <source>
        <dbReference type="SAM" id="SignalP"/>
    </source>
</evidence>
<comment type="similarity">
    <text evidence="7">Belongs to the TonB-dependent receptor family.</text>
</comment>
<gene>
    <name evidence="10" type="ORF">ICJ83_00665</name>
</gene>
<keyword evidence="8" id="KW-0732">Signal</keyword>
<dbReference type="SUPFAM" id="SSF49464">
    <property type="entry name" value="Carboxypeptidase regulatory domain-like"/>
    <property type="match status" value="1"/>
</dbReference>
<comment type="subcellular location">
    <subcellularLocation>
        <location evidence="1 7">Cell outer membrane</location>
        <topology evidence="1 7">Multi-pass membrane protein</topology>
    </subcellularLocation>
</comment>
<dbReference type="RefSeq" id="WP_188228442.1">
    <property type="nucleotide sequence ID" value="NZ_JACVXB010000001.1"/>
</dbReference>
<evidence type="ECO:0000313" key="11">
    <source>
        <dbReference type="Proteomes" id="UP000600588"/>
    </source>
</evidence>
<keyword evidence="11" id="KW-1185">Reference proteome</keyword>
<dbReference type="InterPro" id="IPR008969">
    <property type="entry name" value="CarboxyPept-like_regulatory"/>
</dbReference>
<dbReference type="InterPro" id="IPR012910">
    <property type="entry name" value="Plug_dom"/>
</dbReference>
<evidence type="ECO:0000256" key="3">
    <source>
        <dbReference type="ARBA" id="ARBA00022452"/>
    </source>
</evidence>
<feature type="signal peptide" evidence="8">
    <location>
        <begin position="1"/>
        <end position="20"/>
    </location>
</feature>
<dbReference type="SUPFAM" id="SSF56935">
    <property type="entry name" value="Porins"/>
    <property type="match status" value="1"/>
</dbReference>
<dbReference type="InterPro" id="IPR023996">
    <property type="entry name" value="TonB-dep_OMP_SusC/RagA"/>
</dbReference>
<dbReference type="Pfam" id="PF07715">
    <property type="entry name" value="Plug"/>
    <property type="match status" value="1"/>
</dbReference>
<name>A0A8J6PXF4_9FLAO</name>
<evidence type="ECO:0000256" key="4">
    <source>
        <dbReference type="ARBA" id="ARBA00022692"/>
    </source>
</evidence>
<sequence>MRLTIILILSAVLTLNAANAAQSKRVSLNLTGVSFSTLFEEIRKQTNQSFFFNEAKIAELDKISVNKTDVPLTELLNEVLSGTGLSFKYVDGVIVIVDQDQQQETMTINGTVVDAASSQPLPGVTIVLKGSKLGAVTDFNGKFVVKLPKKPSILVFSYVGFTTKEVEVSKTSEVVVQMEEDVQGLDEVVIYTGYQEIEKNKLTSAVSEVKGEELDMIGEISVDRMLDGKAPGLNITNVSATPGAATKIRVRSGSTFTGNQSPLWVVDGIIYEDPVPLSAEQINSFDNVNIIGNALSGINPTDIAKIDILKDASATAIYGTRAANGVIVITTKRGTKGKPALNYSGGFSFVQAPSYNDFDLMNSMERIDVSREMYERNLGYTGFYQNVDRLGYEGALQNLWDGTYTQAEFDAQVKYLETLNTNWFGELFQNSYTQRHSVSASGGSDTSRYYFSLGYDDQQGTEKNVGLNRITARSNMDLDLRDNVTISLKFSGSVQKGQYNHQSINYFNQAYNTSRTIPLYDENGDYFYTSREIYRSGAGQSVFGGYNIFNEADNSERNVTNKDLNIAVALNWDFLENFRLRTQASYRSTTNMDEQWITEDTHYIAKLRTYEDFNQMVENHFDIAGLVPFGGIYNAGMVSQDAYTLTNQLNYNVTLGGHHTLNFNLGNEVRSAQYWGATGFAVPGYNHFQGRGFIALPRPRPIPVPGSGTSIIDFENYPYDAAFNWLTPFGGQNIYPNITDRLTNSFSVFAIANYVYKNKYVLNFNARSDGSNRFGQYERYKFKPAWSTSARWNIHEESFMKDVMVVDELALRASFGVRGTMPNASPYMIISGYGNNNVLYYPENTANLNSFPNANLRWEKSQTANFGVNYSLLGGKISGALDYAYSKSTDLLLTRPISNVNGTDTQLYNAGGKDVNSFELSIRTRNINTKNFGWNTRLNFSHDRDRVTNGFEGENNLTVGDYLSGSIYRAGFPTYGFFSYQFDGLTEDGLPTFKHLVEEEMTAGEQLEKMLVYEGSRIPKFYGGFGTEFRFGNFNLSANFTYKLAYKTRLLPLYDGNQNLPLPYENMNSIFDNRWRQPGDELITDIPAISNHNQAFTGAFTADGYSQVYVTNMGKVVPDGQNTWWMYDRSDARVVDASHIRLQSLTLAYTLPTKLLEGSGIKRVRLSAQGSNLGFYTFDSRLSGQDPEQVRNVGMPVLPNYSFSLNMSF</sequence>
<accession>A0A8J6PXF4</accession>
<dbReference type="InterPro" id="IPR011662">
    <property type="entry name" value="Secretin/TonB_short_N"/>
</dbReference>
<keyword evidence="3 7" id="KW-1134">Transmembrane beta strand</keyword>
<dbReference type="NCBIfam" id="TIGR04057">
    <property type="entry name" value="SusC_RagA_signa"/>
    <property type="match status" value="1"/>
</dbReference>
<dbReference type="InterPro" id="IPR023997">
    <property type="entry name" value="TonB-dep_OMP_SusC/RagA_CS"/>
</dbReference>
<proteinExistence type="inferred from homology"/>
<dbReference type="Proteomes" id="UP000600588">
    <property type="component" value="Unassembled WGS sequence"/>
</dbReference>
<evidence type="ECO:0000256" key="1">
    <source>
        <dbReference type="ARBA" id="ARBA00004571"/>
    </source>
</evidence>
<dbReference type="NCBIfam" id="TIGR04056">
    <property type="entry name" value="OMP_RagA_SusC"/>
    <property type="match status" value="1"/>
</dbReference>
<feature type="chain" id="PRO_5035183464" evidence="8">
    <location>
        <begin position="21"/>
        <end position="1209"/>
    </location>
</feature>
<keyword evidence="5 7" id="KW-0472">Membrane</keyword>
<evidence type="ECO:0000256" key="7">
    <source>
        <dbReference type="PROSITE-ProRule" id="PRU01360"/>
    </source>
</evidence>
<dbReference type="InterPro" id="IPR036942">
    <property type="entry name" value="Beta-barrel_TonB_sf"/>
</dbReference>
<protein>
    <submittedName>
        <fullName evidence="10">SusC/RagA family TonB-linked outer membrane protein</fullName>
    </submittedName>
</protein>
<dbReference type="InterPro" id="IPR037066">
    <property type="entry name" value="Plug_dom_sf"/>
</dbReference>
<dbReference type="SMART" id="SM00965">
    <property type="entry name" value="STN"/>
    <property type="match status" value="1"/>
</dbReference>
<dbReference type="Pfam" id="PF13715">
    <property type="entry name" value="CarbopepD_reg_2"/>
    <property type="match status" value="1"/>
</dbReference>
<dbReference type="Pfam" id="PF07660">
    <property type="entry name" value="STN"/>
    <property type="match status" value="1"/>
</dbReference>
<dbReference type="Gene3D" id="2.170.130.10">
    <property type="entry name" value="TonB-dependent receptor, plug domain"/>
    <property type="match status" value="1"/>
</dbReference>
<keyword evidence="2 7" id="KW-0813">Transport</keyword>
<evidence type="ECO:0000259" key="9">
    <source>
        <dbReference type="SMART" id="SM00965"/>
    </source>
</evidence>
<evidence type="ECO:0000256" key="5">
    <source>
        <dbReference type="ARBA" id="ARBA00023136"/>
    </source>
</evidence>
<organism evidence="10 11">
    <name type="scientific">Aestuariibaculum sediminum</name>
    <dbReference type="NCBI Taxonomy" id="2770637"/>
    <lineage>
        <taxon>Bacteria</taxon>
        <taxon>Pseudomonadati</taxon>
        <taxon>Bacteroidota</taxon>
        <taxon>Flavobacteriia</taxon>
        <taxon>Flavobacteriales</taxon>
        <taxon>Flavobacteriaceae</taxon>
    </lineage>
</organism>
<dbReference type="GO" id="GO:0009279">
    <property type="term" value="C:cell outer membrane"/>
    <property type="evidence" value="ECO:0007669"/>
    <property type="project" value="UniProtKB-SubCell"/>
</dbReference>
<evidence type="ECO:0000256" key="6">
    <source>
        <dbReference type="ARBA" id="ARBA00023237"/>
    </source>
</evidence>
<dbReference type="Gene3D" id="2.40.170.20">
    <property type="entry name" value="TonB-dependent receptor, beta-barrel domain"/>
    <property type="match status" value="1"/>
</dbReference>
<evidence type="ECO:0000313" key="10">
    <source>
        <dbReference type="EMBL" id="MBD0830632.1"/>
    </source>
</evidence>
<dbReference type="Gene3D" id="2.60.40.1120">
    <property type="entry name" value="Carboxypeptidase-like, regulatory domain"/>
    <property type="match status" value="1"/>
</dbReference>